<dbReference type="Proteomes" id="UP000248863">
    <property type="component" value="Unassembled WGS sequence"/>
</dbReference>
<dbReference type="SUPFAM" id="SSF46548">
    <property type="entry name" value="alpha-helical ferredoxin"/>
    <property type="match status" value="1"/>
</dbReference>
<dbReference type="InterPro" id="IPR009051">
    <property type="entry name" value="Helical_ferredxn"/>
</dbReference>
<protein>
    <recommendedName>
        <fullName evidence="5">4Fe-4S ferredoxin-type domain-containing protein</fullName>
    </recommendedName>
</protein>
<dbReference type="Gene3D" id="1.10.1060.10">
    <property type="entry name" value="Alpha-helical ferredoxin"/>
    <property type="match status" value="1"/>
</dbReference>
<dbReference type="Pfam" id="PF12838">
    <property type="entry name" value="Fer4_7"/>
    <property type="match status" value="1"/>
</dbReference>
<dbReference type="PANTHER" id="PTHR42783">
    <property type="entry name" value="GLUTAMATE SYNTHASE [NADPH] SMALL CHAIN"/>
    <property type="match status" value="1"/>
</dbReference>
<feature type="domain" description="4Fe-4S ferredoxin-type" evidence="5">
    <location>
        <begin position="502"/>
        <end position="529"/>
    </location>
</feature>
<evidence type="ECO:0000256" key="2">
    <source>
        <dbReference type="ARBA" id="ARBA00023004"/>
    </source>
</evidence>
<dbReference type="RefSeq" id="WP_111358227.1">
    <property type="nucleotide sequence ID" value="NZ_NHSK01000081.1"/>
</dbReference>
<reference evidence="6 7" key="1">
    <citation type="submission" date="2017-07" db="EMBL/GenBank/DDBJ databases">
        <title>Draft Genome Sequences of Select Purple Nonsulfur Bacteria.</title>
        <authorList>
            <person name="Lasarre B."/>
            <person name="Mckinlay J.B."/>
        </authorList>
    </citation>
    <scope>NUCLEOTIDE SEQUENCE [LARGE SCALE GENOMIC DNA]</scope>
    <source>
        <strain evidence="6 7">DSM 11907</strain>
    </source>
</reference>
<dbReference type="InterPro" id="IPR017900">
    <property type="entry name" value="4Fe4S_Fe_S_CS"/>
</dbReference>
<keyword evidence="7" id="KW-1185">Reference proteome</keyword>
<dbReference type="SUPFAM" id="SSF51971">
    <property type="entry name" value="Nucleotide-binding domain"/>
    <property type="match status" value="1"/>
</dbReference>
<feature type="domain" description="4Fe-4S ferredoxin-type" evidence="5">
    <location>
        <begin position="465"/>
        <end position="494"/>
    </location>
</feature>
<dbReference type="GO" id="GO:0016491">
    <property type="term" value="F:oxidoreductase activity"/>
    <property type="evidence" value="ECO:0007669"/>
    <property type="project" value="InterPro"/>
</dbReference>
<dbReference type="GO" id="GO:0046872">
    <property type="term" value="F:metal ion binding"/>
    <property type="evidence" value="ECO:0007669"/>
    <property type="project" value="UniProtKB-KW"/>
</dbReference>
<dbReference type="Gene3D" id="3.50.50.60">
    <property type="entry name" value="FAD/NAD(P)-binding domain"/>
    <property type="match status" value="2"/>
</dbReference>
<accession>A0A327KFV0</accession>
<dbReference type="EMBL" id="NPEU01000191">
    <property type="protein sequence ID" value="RAI37247.1"/>
    <property type="molecule type" value="Genomic_DNA"/>
</dbReference>
<evidence type="ECO:0000256" key="4">
    <source>
        <dbReference type="SAM" id="MobiDB-lite"/>
    </source>
</evidence>
<keyword evidence="1" id="KW-0479">Metal-binding</keyword>
<dbReference type="SUPFAM" id="SSF54862">
    <property type="entry name" value="4Fe-4S ferredoxins"/>
    <property type="match status" value="1"/>
</dbReference>
<evidence type="ECO:0000256" key="3">
    <source>
        <dbReference type="ARBA" id="ARBA00023014"/>
    </source>
</evidence>
<dbReference type="InterPro" id="IPR017896">
    <property type="entry name" value="4Fe4S_Fe-S-bd"/>
</dbReference>
<keyword evidence="2" id="KW-0408">Iron</keyword>
<dbReference type="InterPro" id="IPR036188">
    <property type="entry name" value="FAD/NAD-bd_sf"/>
</dbReference>
<evidence type="ECO:0000259" key="5">
    <source>
        <dbReference type="PROSITE" id="PS51379"/>
    </source>
</evidence>
<dbReference type="PANTHER" id="PTHR42783:SF3">
    <property type="entry name" value="GLUTAMATE SYNTHASE [NADPH] SMALL CHAIN-RELATED"/>
    <property type="match status" value="1"/>
</dbReference>
<dbReference type="GO" id="GO:0051536">
    <property type="term" value="F:iron-sulfur cluster binding"/>
    <property type="evidence" value="ECO:0007669"/>
    <property type="project" value="UniProtKB-KW"/>
</dbReference>
<organism evidence="6 7">
    <name type="scientific">Rhodoplanes elegans</name>
    <dbReference type="NCBI Taxonomy" id="29408"/>
    <lineage>
        <taxon>Bacteria</taxon>
        <taxon>Pseudomonadati</taxon>
        <taxon>Pseudomonadota</taxon>
        <taxon>Alphaproteobacteria</taxon>
        <taxon>Hyphomicrobiales</taxon>
        <taxon>Nitrobacteraceae</taxon>
        <taxon>Rhodoplanes</taxon>
    </lineage>
</organism>
<dbReference type="PROSITE" id="PS00198">
    <property type="entry name" value="4FE4S_FER_1"/>
    <property type="match status" value="1"/>
</dbReference>
<dbReference type="Pfam" id="PF14691">
    <property type="entry name" value="Fer4_20"/>
    <property type="match status" value="1"/>
</dbReference>
<comment type="caution">
    <text evidence="6">The sequence shown here is derived from an EMBL/GenBank/DDBJ whole genome shotgun (WGS) entry which is preliminary data.</text>
</comment>
<dbReference type="Gene3D" id="3.30.70.20">
    <property type="match status" value="1"/>
</dbReference>
<dbReference type="PRINTS" id="PR00469">
    <property type="entry name" value="PNDRDTASEII"/>
</dbReference>
<keyword evidence="3" id="KW-0411">Iron-sulfur</keyword>
<dbReference type="PRINTS" id="PR00368">
    <property type="entry name" value="FADPNR"/>
</dbReference>
<feature type="region of interest" description="Disordered" evidence="4">
    <location>
        <begin position="406"/>
        <end position="428"/>
    </location>
</feature>
<proteinExistence type="predicted"/>
<evidence type="ECO:0000313" key="6">
    <source>
        <dbReference type="EMBL" id="RAI37247.1"/>
    </source>
</evidence>
<dbReference type="AlphaFoldDB" id="A0A327KFV0"/>
<dbReference type="InterPro" id="IPR028261">
    <property type="entry name" value="DPD_II"/>
</dbReference>
<dbReference type="Pfam" id="PF07992">
    <property type="entry name" value="Pyr_redox_2"/>
    <property type="match status" value="1"/>
</dbReference>
<dbReference type="InterPro" id="IPR023753">
    <property type="entry name" value="FAD/NAD-binding_dom"/>
</dbReference>
<gene>
    <name evidence="6" type="ORF">CH338_16465</name>
</gene>
<dbReference type="OrthoDB" id="9803192at2"/>
<sequence length="529" mass="54614">MNEHVRLEPRVAPCRAACPAGIDVPRYVREIRDGDFDAALATIREKIPFAAVCGYACFHPCEAKCARRQFDEPVAIRLLKRAAADLAHTVPPPAPAASTGRKVAVVGSGPAGLTAAYYLALKGHAVTVLEAASRPGGMLRWGIPEYRLPNDVVENEIAHITATGVTITTGAAVRSPEDLLASGHDAVLVATGAWTPVKLGVDGETAAGVLDGIDFLKRANAGETVALGKTVAVIGGGNTAIDAARTAIRLGAQTTLVYRRGRIAMPASAEEIAEAEEEGLGFVFEAAPVTIEAGRLTCVKLAPKEGGSGRGATLVAVDGSDFTIACDTVIVAAGQQADAAALKLKVARGGTVAVDDKAATSVPGVFAAGDVVSGPSTIIDAIASGRTSASAVDIFLGGDGNIDPPRVEPIEADAPLGGPRRRRLASKKADPAERAKSFALVEDGFDAAMARSEAERCLACQTHHHTVEITTDICKACGYCGEICTMGVFGMSDTFNAIGYQPAVALHPEQCIGCLKCFAVCPDFAIAVR</sequence>
<name>A0A327KFV0_9BRAD</name>
<dbReference type="PROSITE" id="PS51379">
    <property type="entry name" value="4FE4S_FER_2"/>
    <property type="match status" value="2"/>
</dbReference>
<evidence type="ECO:0000313" key="7">
    <source>
        <dbReference type="Proteomes" id="UP000248863"/>
    </source>
</evidence>
<evidence type="ECO:0000256" key="1">
    <source>
        <dbReference type="ARBA" id="ARBA00022723"/>
    </source>
</evidence>